<organism evidence="2 3">
    <name type="scientific">Nocardia pulmonis</name>
    <dbReference type="NCBI Taxonomy" id="2951408"/>
    <lineage>
        <taxon>Bacteria</taxon>
        <taxon>Bacillati</taxon>
        <taxon>Actinomycetota</taxon>
        <taxon>Actinomycetes</taxon>
        <taxon>Mycobacteriales</taxon>
        <taxon>Nocardiaceae</taxon>
        <taxon>Nocardia</taxon>
    </lineage>
</organism>
<name>A0A9X2J1I7_9NOCA</name>
<evidence type="ECO:0000313" key="3">
    <source>
        <dbReference type="Proteomes" id="UP001139157"/>
    </source>
</evidence>
<comment type="caution">
    <text evidence="2">The sequence shown here is derived from an EMBL/GenBank/DDBJ whole genome shotgun (WGS) entry which is preliminary data.</text>
</comment>
<evidence type="ECO:0000313" key="2">
    <source>
        <dbReference type="EMBL" id="MCM6777056.1"/>
    </source>
</evidence>
<dbReference type="EMBL" id="JAMRXG010000013">
    <property type="protein sequence ID" value="MCM6777056.1"/>
    <property type="molecule type" value="Genomic_DNA"/>
</dbReference>
<evidence type="ECO:0000256" key="1">
    <source>
        <dbReference type="SAM" id="MobiDB-lite"/>
    </source>
</evidence>
<protein>
    <submittedName>
        <fullName evidence="2">Uncharacterized protein</fullName>
    </submittedName>
</protein>
<feature type="region of interest" description="Disordered" evidence="1">
    <location>
        <begin position="1"/>
        <end position="55"/>
    </location>
</feature>
<dbReference type="Proteomes" id="UP001139157">
    <property type="component" value="Unassembled WGS sequence"/>
</dbReference>
<reference evidence="2" key="1">
    <citation type="submission" date="2022-06" db="EMBL/GenBank/DDBJ databases">
        <title>Novel species in genus nocardia.</title>
        <authorList>
            <person name="Li F."/>
        </authorList>
    </citation>
    <scope>NUCLEOTIDE SEQUENCE</scope>
    <source>
        <strain evidence="2">CDC141</strain>
    </source>
</reference>
<keyword evidence="3" id="KW-1185">Reference proteome</keyword>
<accession>A0A9X2J1I7</accession>
<dbReference type="AlphaFoldDB" id="A0A9X2J1I7"/>
<sequence>MTTIEFEYESVSRPRRSAAAARADFPPAGTDRSASPVDGESSPPQSISRRRRPAVASSARLAALLADRDPADGSIRDADIQRLVEVLP</sequence>
<gene>
    <name evidence="2" type="ORF">NDR86_26565</name>
</gene>
<dbReference type="RefSeq" id="WP_251915763.1">
    <property type="nucleotide sequence ID" value="NZ_JAMRXG010000013.1"/>
</dbReference>
<feature type="compositionally biased region" description="Low complexity" evidence="1">
    <location>
        <begin position="17"/>
        <end position="28"/>
    </location>
</feature>
<proteinExistence type="predicted"/>